<keyword evidence="2" id="KW-1185">Reference proteome</keyword>
<sequence>PSTCVGDLTEWIQCEYFTTQTINCLSKPTQEERDTCPCFKEFFDSISGCENEIRLCTQSSTDDGTFEDLKKQWHATCDSRVTFEVTTPPLTSLTAEFTPEACSSIATICLQGADSMSQCSESSSDTTFLSCACQPEITSLVSVCQYDGNVSCVSTAASSEGIYGYEACKAYAAVSTS</sequence>
<reference evidence="1" key="1">
    <citation type="journal article" date="2020" name="Stud. Mycol.">
        <title>101 Dothideomycetes genomes: a test case for predicting lifestyles and emergence of pathogens.</title>
        <authorList>
            <person name="Haridas S."/>
            <person name="Albert R."/>
            <person name="Binder M."/>
            <person name="Bloem J."/>
            <person name="Labutti K."/>
            <person name="Salamov A."/>
            <person name="Andreopoulos B."/>
            <person name="Baker S."/>
            <person name="Barry K."/>
            <person name="Bills G."/>
            <person name="Bluhm B."/>
            <person name="Cannon C."/>
            <person name="Castanera R."/>
            <person name="Culley D."/>
            <person name="Daum C."/>
            <person name="Ezra D."/>
            <person name="Gonzalez J."/>
            <person name="Henrissat B."/>
            <person name="Kuo A."/>
            <person name="Liang C."/>
            <person name="Lipzen A."/>
            <person name="Lutzoni F."/>
            <person name="Magnuson J."/>
            <person name="Mondo S."/>
            <person name="Nolan M."/>
            <person name="Ohm R."/>
            <person name="Pangilinan J."/>
            <person name="Park H.-J."/>
            <person name="Ramirez L."/>
            <person name="Alfaro M."/>
            <person name="Sun H."/>
            <person name="Tritt A."/>
            <person name="Yoshinaga Y."/>
            <person name="Zwiers L.-H."/>
            <person name="Turgeon B."/>
            <person name="Goodwin S."/>
            <person name="Spatafora J."/>
            <person name="Crous P."/>
            <person name="Grigoriev I."/>
        </authorList>
    </citation>
    <scope>NUCLEOTIDE SEQUENCE</scope>
    <source>
        <strain evidence="1">CBS 122367</strain>
    </source>
</reference>
<organism evidence="1 2">
    <name type="scientific">Lentithecium fluviatile CBS 122367</name>
    <dbReference type="NCBI Taxonomy" id="1168545"/>
    <lineage>
        <taxon>Eukaryota</taxon>
        <taxon>Fungi</taxon>
        <taxon>Dikarya</taxon>
        <taxon>Ascomycota</taxon>
        <taxon>Pezizomycotina</taxon>
        <taxon>Dothideomycetes</taxon>
        <taxon>Pleosporomycetidae</taxon>
        <taxon>Pleosporales</taxon>
        <taxon>Massarineae</taxon>
        <taxon>Lentitheciaceae</taxon>
        <taxon>Lentithecium</taxon>
    </lineage>
</organism>
<evidence type="ECO:0000313" key="1">
    <source>
        <dbReference type="EMBL" id="KAF2677116.1"/>
    </source>
</evidence>
<feature type="non-terminal residue" evidence="1">
    <location>
        <position position="1"/>
    </location>
</feature>
<accession>A0A6G1IFW5</accession>
<gene>
    <name evidence="1" type="ORF">K458DRAFT_282344</name>
</gene>
<evidence type="ECO:0000313" key="2">
    <source>
        <dbReference type="Proteomes" id="UP000799291"/>
    </source>
</evidence>
<proteinExistence type="predicted"/>
<dbReference type="Proteomes" id="UP000799291">
    <property type="component" value="Unassembled WGS sequence"/>
</dbReference>
<dbReference type="EMBL" id="MU005626">
    <property type="protein sequence ID" value="KAF2677116.1"/>
    <property type="molecule type" value="Genomic_DNA"/>
</dbReference>
<name>A0A6G1IFW5_9PLEO</name>
<dbReference type="AlphaFoldDB" id="A0A6G1IFW5"/>
<dbReference type="OrthoDB" id="5398531at2759"/>
<feature type="non-terminal residue" evidence="1">
    <location>
        <position position="177"/>
    </location>
</feature>
<protein>
    <submittedName>
        <fullName evidence="1">Uncharacterized protein</fullName>
    </submittedName>
</protein>